<gene>
    <name evidence="1" type="ORF">Lsha_0298</name>
</gene>
<reference evidence="1 2" key="1">
    <citation type="submission" date="2015-11" db="EMBL/GenBank/DDBJ databases">
        <title>Genomic analysis of 38 Legionella species identifies large and diverse effector repertoires.</title>
        <authorList>
            <person name="Burstein D."/>
            <person name="Amaro F."/>
            <person name="Zusman T."/>
            <person name="Lifshitz Z."/>
            <person name="Cohen O."/>
            <person name="Gilbert J.A."/>
            <person name="Pupko T."/>
            <person name="Shuman H.A."/>
            <person name="Segal G."/>
        </authorList>
    </citation>
    <scope>NUCLEOTIDE SEQUENCE [LARGE SCALE GENOMIC DNA]</scope>
    <source>
        <strain evidence="1 2">ATCC 49655</strain>
    </source>
</reference>
<name>A0A0W0Z729_9GAMM</name>
<proteinExistence type="predicted"/>
<dbReference type="Proteomes" id="UP000054600">
    <property type="component" value="Unassembled WGS sequence"/>
</dbReference>
<dbReference type="RefSeq" id="WP_018575815.1">
    <property type="nucleotide sequence ID" value="NZ_KB892381.1"/>
</dbReference>
<comment type="caution">
    <text evidence="1">The sequence shown here is derived from an EMBL/GenBank/DDBJ whole genome shotgun (WGS) entry which is preliminary data.</text>
</comment>
<keyword evidence="2" id="KW-1185">Reference proteome</keyword>
<protein>
    <submittedName>
        <fullName evidence="1">Uncharacterized protein</fullName>
    </submittedName>
</protein>
<evidence type="ECO:0000313" key="1">
    <source>
        <dbReference type="EMBL" id="KTD64929.1"/>
    </source>
</evidence>
<dbReference type="eggNOG" id="ENOG5030T59">
    <property type="taxonomic scope" value="Bacteria"/>
</dbReference>
<evidence type="ECO:0000313" key="2">
    <source>
        <dbReference type="Proteomes" id="UP000054600"/>
    </source>
</evidence>
<dbReference type="PATRIC" id="fig|1122169.6.peg.330"/>
<dbReference type="STRING" id="1122169.Lsha_0298"/>
<dbReference type="OrthoDB" id="5651600at2"/>
<dbReference type="EMBL" id="LNYW01000016">
    <property type="protein sequence ID" value="KTD64929.1"/>
    <property type="molecule type" value="Genomic_DNA"/>
</dbReference>
<accession>A0A0W0Z729</accession>
<sequence length="329" mass="38315">MPIFINKKTDKFFIAIAKEVDHSFIMFGIYDQNQVNHLLCRVGKFVAEEDEPDSNGCLLFTRRLFSAFFSSVKARLTNERTFRNKEGNIPISYQAYEASYEQYLNFIRLLENQQTEENAFPCYKPIESDGDNVVLEKTSECIYPPDPAKACLKGETDELSIDNTCRHTAIKLIEEIQQERISSQVSSEFFINLPYGTQLKFGVPTRDIPFYVLPPSPLAYPDLGDVKLKIIKKLYHRMEELLLTEGDSLQTANKFNCLKDLYNEITGPQKELSLNKLLVSIQSWKQEHKTVLNQLRKTYFWDAFFKRESATMTLVKEIEQDLQRTIRFY</sequence>
<dbReference type="AlphaFoldDB" id="A0A0W0Z729"/>
<organism evidence="1 2">
    <name type="scientific">Legionella shakespearei DSM 23087</name>
    <dbReference type="NCBI Taxonomy" id="1122169"/>
    <lineage>
        <taxon>Bacteria</taxon>
        <taxon>Pseudomonadati</taxon>
        <taxon>Pseudomonadota</taxon>
        <taxon>Gammaproteobacteria</taxon>
        <taxon>Legionellales</taxon>
        <taxon>Legionellaceae</taxon>
        <taxon>Legionella</taxon>
    </lineage>
</organism>